<dbReference type="CDD" id="cd06261">
    <property type="entry name" value="TM_PBP2"/>
    <property type="match status" value="1"/>
</dbReference>
<dbReference type="GO" id="GO:0031460">
    <property type="term" value="P:glycine betaine transport"/>
    <property type="evidence" value="ECO:0007669"/>
    <property type="project" value="TreeGrafter"/>
</dbReference>
<dbReference type="InterPro" id="IPR051204">
    <property type="entry name" value="ABC_transp_perm/SBD"/>
</dbReference>
<evidence type="ECO:0000256" key="2">
    <source>
        <dbReference type="ARBA" id="ARBA00022448"/>
    </source>
</evidence>
<evidence type="ECO:0000256" key="5">
    <source>
        <dbReference type="ARBA" id="ARBA00023136"/>
    </source>
</evidence>
<feature type="transmembrane region" description="Helical" evidence="6">
    <location>
        <begin position="188"/>
        <end position="210"/>
    </location>
</feature>
<protein>
    <submittedName>
        <fullName evidence="8">Glycine betaine/carnitine/choline transport system permease protein OpuCB</fullName>
    </submittedName>
</protein>
<dbReference type="Proteomes" id="UP000054404">
    <property type="component" value="Unassembled WGS sequence"/>
</dbReference>
<dbReference type="Gene3D" id="1.10.3720.10">
    <property type="entry name" value="MetI-like"/>
    <property type="match status" value="1"/>
</dbReference>
<dbReference type="OrthoDB" id="5244012at2"/>
<evidence type="ECO:0000256" key="4">
    <source>
        <dbReference type="ARBA" id="ARBA00022989"/>
    </source>
</evidence>
<dbReference type="PANTHER" id="PTHR30177:SF33">
    <property type="entry name" value="POSSIBLE OSMOPROTECTANT (GLYCINE BETAINE_CARNITINE_CHOLINE_L-PROLINE) TRANSPORT INTEGRAL MEMBRANE PROTEIN ABC TRANSPORTER PROZ"/>
    <property type="match status" value="1"/>
</dbReference>
<dbReference type="AlphaFoldDB" id="A0A0W1KKM7"/>
<evidence type="ECO:0000313" key="8">
    <source>
        <dbReference type="EMBL" id="KTF04156.1"/>
    </source>
</evidence>
<dbReference type="PANTHER" id="PTHR30177">
    <property type="entry name" value="GLYCINE BETAINE/L-PROLINE TRANSPORT SYSTEM PERMEASE PROTEIN PROW"/>
    <property type="match status" value="1"/>
</dbReference>
<evidence type="ECO:0000313" key="9">
    <source>
        <dbReference type="Proteomes" id="UP000054404"/>
    </source>
</evidence>
<keyword evidence="5 6" id="KW-0472">Membrane</keyword>
<dbReference type="RefSeq" id="WP_062613684.1">
    <property type="nucleotide sequence ID" value="NZ_LNIZ01000004.1"/>
</dbReference>
<dbReference type="Pfam" id="PF00528">
    <property type="entry name" value="BPD_transp_1"/>
    <property type="match status" value="1"/>
</dbReference>
<comment type="subcellular location">
    <subcellularLocation>
        <location evidence="6">Cell membrane</location>
        <topology evidence="6">Multi-pass membrane protein</topology>
    </subcellularLocation>
    <subcellularLocation>
        <location evidence="1">Membrane</location>
        <topology evidence="1">Multi-pass membrane protein</topology>
    </subcellularLocation>
</comment>
<dbReference type="GO" id="GO:0055085">
    <property type="term" value="P:transmembrane transport"/>
    <property type="evidence" value="ECO:0007669"/>
    <property type="project" value="InterPro"/>
</dbReference>
<feature type="domain" description="ABC transmembrane type-1" evidence="7">
    <location>
        <begin position="27"/>
        <end position="206"/>
    </location>
</feature>
<evidence type="ECO:0000259" key="7">
    <source>
        <dbReference type="PROSITE" id="PS50928"/>
    </source>
</evidence>
<keyword evidence="3 6" id="KW-0812">Transmembrane</keyword>
<organism evidence="8 9">
    <name type="scientific">Trueperella bernardiae</name>
    <dbReference type="NCBI Taxonomy" id="59561"/>
    <lineage>
        <taxon>Bacteria</taxon>
        <taxon>Bacillati</taxon>
        <taxon>Actinomycetota</taxon>
        <taxon>Actinomycetes</taxon>
        <taxon>Actinomycetales</taxon>
        <taxon>Actinomycetaceae</taxon>
        <taxon>Trueperella</taxon>
    </lineage>
</organism>
<comment type="caution">
    <text evidence="8">The sequence shown here is derived from an EMBL/GenBank/DDBJ whole genome shotgun (WGS) entry which is preliminary data.</text>
</comment>
<reference evidence="8 9" key="1">
    <citation type="submission" date="2015-11" db="EMBL/GenBank/DDBJ databases">
        <title>Draft Genome Sequence of the Type Strain Trueperella bernardiae LCDC 89-0504T, Isolated from Blood Culture.</title>
        <authorList>
            <person name="Bernier A.-M."/>
            <person name="Bernard K."/>
        </authorList>
    </citation>
    <scope>NUCLEOTIDE SEQUENCE [LARGE SCALE GENOMIC DNA]</scope>
    <source>
        <strain evidence="8 9">LCDC 89-0504</strain>
    </source>
</reference>
<gene>
    <name evidence="8" type="primary">opuCB</name>
    <name evidence="8" type="ORF">AQZ59_01132</name>
</gene>
<evidence type="ECO:0000256" key="3">
    <source>
        <dbReference type="ARBA" id="ARBA00022692"/>
    </source>
</evidence>
<dbReference type="GO" id="GO:0005886">
    <property type="term" value="C:plasma membrane"/>
    <property type="evidence" value="ECO:0007669"/>
    <property type="project" value="UniProtKB-SubCell"/>
</dbReference>
<feature type="transmembrane region" description="Helical" evidence="6">
    <location>
        <begin position="75"/>
        <end position="101"/>
    </location>
</feature>
<dbReference type="InterPro" id="IPR035906">
    <property type="entry name" value="MetI-like_sf"/>
</dbReference>
<dbReference type="STRING" id="59561.AQZ59_01132"/>
<dbReference type="EMBL" id="LNIZ01000004">
    <property type="protein sequence ID" value="KTF04156.1"/>
    <property type="molecule type" value="Genomic_DNA"/>
</dbReference>
<dbReference type="SUPFAM" id="SSF161098">
    <property type="entry name" value="MetI-like"/>
    <property type="match status" value="1"/>
</dbReference>
<evidence type="ECO:0000256" key="1">
    <source>
        <dbReference type="ARBA" id="ARBA00004141"/>
    </source>
</evidence>
<sequence>MDLLFDSLAWLADPASWAGPSGILHRLGQHVGLVAVVVLIAAALALPAGVAIGHTRRGQNVVAAIAGSARAIPTLGLLTLLGLMLGIGLAAPTIVLVVLAIPPLLAGAYSGVANVDPMTVRAAHALGMSGWQVVCDVELPLAAPIIMGGVRSAIVQVVATATLAAYVADAGLGRFIFSGLATRRYEEVLGAAIVVIVLALILDLGVGFAVKRAERRVGIA</sequence>
<dbReference type="PATRIC" id="fig|59561.3.peg.1122"/>
<evidence type="ECO:0000256" key="6">
    <source>
        <dbReference type="RuleBase" id="RU363032"/>
    </source>
</evidence>
<accession>A0A0W1KKM7</accession>
<comment type="similarity">
    <text evidence="6">Belongs to the binding-protein-dependent transport system permease family.</text>
</comment>
<dbReference type="PROSITE" id="PS50928">
    <property type="entry name" value="ABC_TM1"/>
    <property type="match status" value="1"/>
</dbReference>
<name>A0A0W1KKM7_9ACTO</name>
<proteinExistence type="inferred from homology"/>
<keyword evidence="4 6" id="KW-1133">Transmembrane helix</keyword>
<keyword evidence="9" id="KW-1185">Reference proteome</keyword>
<dbReference type="InterPro" id="IPR000515">
    <property type="entry name" value="MetI-like"/>
</dbReference>
<keyword evidence="2 6" id="KW-0813">Transport</keyword>
<feature type="transmembrane region" description="Helical" evidence="6">
    <location>
        <begin position="34"/>
        <end position="54"/>
    </location>
</feature>